<reference evidence="1 2" key="1">
    <citation type="submission" date="2015-03" db="EMBL/GenBank/DDBJ databases">
        <authorList>
            <person name="Abdul Halim M."/>
        </authorList>
    </citation>
    <scope>NUCLEOTIDE SEQUENCE [LARGE SCALE GENOMIC DNA]</scope>
    <source>
        <strain evidence="1 2">ATCC 35681</strain>
    </source>
</reference>
<organism evidence="1 2">
    <name type="scientific">Paenibacillus durus ATCC 35681</name>
    <dbReference type="NCBI Taxonomy" id="1333534"/>
    <lineage>
        <taxon>Bacteria</taxon>
        <taxon>Bacillati</taxon>
        <taxon>Bacillota</taxon>
        <taxon>Bacilli</taxon>
        <taxon>Bacillales</taxon>
        <taxon>Paenibacillaceae</taxon>
        <taxon>Paenibacillus</taxon>
    </lineage>
</organism>
<gene>
    <name evidence="1" type="ORF">VK70_19995</name>
</gene>
<protein>
    <submittedName>
        <fullName evidence="1">Uncharacterized protein</fullName>
    </submittedName>
</protein>
<name>A0A0F7FDK8_PAEDU</name>
<dbReference type="EMBL" id="CP011114">
    <property type="protein sequence ID" value="AKG36532.1"/>
    <property type="molecule type" value="Genomic_DNA"/>
</dbReference>
<dbReference type="AlphaFoldDB" id="A0A0F7FDK8"/>
<evidence type="ECO:0000313" key="1">
    <source>
        <dbReference type="EMBL" id="AKG36532.1"/>
    </source>
</evidence>
<dbReference type="OrthoDB" id="9901145at2"/>
<dbReference type="Proteomes" id="UP000034189">
    <property type="component" value="Chromosome"/>
</dbReference>
<evidence type="ECO:0000313" key="2">
    <source>
        <dbReference type="Proteomes" id="UP000034189"/>
    </source>
</evidence>
<sequence>MPLCQGCRGRNWGLIAYGIIISEKTPQVGLDSGPIRRAALAEFMASLAQRQICRAPAEIHRQALDSGPIRWTKASLFLQGG</sequence>
<reference evidence="1 2" key="2">
    <citation type="journal article" date="2016" name="Genome Announc.">
        <title>Genome Sequence of a Gram-Positive Diazotroph, Paenibacillus durus Type Strain ATCC 35681.</title>
        <authorList>
            <person name="Halim M.A."/>
            <person name="Rahman A.Y."/>
            <person name="Sim K.S."/>
            <person name="Yam H.C."/>
            <person name="Rahim A.A."/>
            <person name="Ghazali A.H."/>
            <person name="Najimudin N."/>
        </authorList>
    </citation>
    <scope>NUCLEOTIDE SEQUENCE [LARGE SCALE GENOMIC DNA]</scope>
    <source>
        <strain evidence="1 2">ATCC 35681</strain>
    </source>
</reference>
<dbReference type="RefSeq" id="WP_025695528.1">
    <property type="nucleotide sequence ID" value="NZ_ASQQ01000325.1"/>
</dbReference>
<proteinExistence type="predicted"/>
<dbReference type="HOGENOM" id="CLU_2570548_0_0_9"/>
<accession>A0A0F7FDK8</accession>
<dbReference type="PATRIC" id="fig|1333534.5.peg.4384"/>